<accession>A0A0E0HYY7</accession>
<dbReference type="AlphaFoldDB" id="A0A0E0HYY7"/>
<protein>
    <submittedName>
        <fullName evidence="2">Uncharacterized protein</fullName>
    </submittedName>
</protein>
<evidence type="ECO:0000256" key="1">
    <source>
        <dbReference type="SAM" id="MobiDB-lite"/>
    </source>
</evidence>
<reference evidence="2" key="2">
    <citation type="submission" date="2018-04" db="EMBL/GenBank/DDBJ databases">
        <title>OnivRS2 (Oryza nivara Reference Sequence Version 2).</title>
        <authorList>
            <person name="Zhang J."/>
            <person name="Kudrna D."/>
            <person name="Lee S."/>
            <person name="Talag J."/>
            <person name="Rajasekar S."/>
            <person name="Welchert J."/>
            <person name="Hsing Y.-I."/>
            <person name="Wing R.A."/>
        </authorList>
    </citation>
    <scope>NUCLEOTIDE SEQUENCE [LARGE SCALE GENOMIC DNA]</scope>
    <source>
        <strain evidence="2">SL10</strain>
    </source>
</reference>
<dbReference type="Gramene" id="ONIVA07G08290.1">
    <property type="protein sequence ID" value="ONIVA07G08290.1"/>
    <property type="gene ID" value="ONIVA07G08290"/>
</dbReference>
<name>A0A0E0HYY7_ORYNI</name>
<dbReference type="Proteomes" id="UP000006591">
    <property type="component" value="Chromosome 7"/>
</dbReference>
<organism evidence="2">
    <name type="scientific">Oryza nivara</name>
    <name type="common">Indian wild rice</name>
    <name type="synonym">Oryza sativa f. spontanea</name>
    <dbReference type="NCBI Taxonomy" id="4536"/>
    <lineage>
        <taxon>Eukaryota</taxon>
        <taxon>Viridiplantae</taxon>
        <taxon>Streptophyta</taxon>
        <taxon>Embryophyta</taxon>
        <taxon>Tracheophyta</taxon>
        <taxon>Spermatophyta</taxon>
        <taxon>Magnoliopsida</taxon>
        <taxon>Liliopsida</taxon>
        <taxon>Poales</taxon>
        <taxon>Poaceae</taxon>
        <taxon>BOP clade</taxon>
        <taxon>Oryzoideae</taxon>
        <taxon>Oryzeae</taxon>
        <taxon>Oryzinae</taxon>
        <taxon>Oryza</taxon>
    </lineage>
</organism>
<evidence type="ECO:0000313" key="2">
    <source>
        <dbReference type="EnsemblPlants" id="ONIVA07G08290.1"/>
    </source>
</evidence>
<sequence>MRARWQQAAEERDAEAVAHVGRSGGGGELREGAAAMWDAGSGKLLREGAVVARDAEAVAPRLSSG</sequence>
<keyword evidence="3" id="KW-1185">Reference proteome</keyword>
<feature type="region of interest" description="Disordered" evidence="1">
    <location>
        <begin position="1"/>
        <end position="29"/>
    </location>
</feature>
<dbReference type="HOGENOM" id="CLU_2853658_0_0_1"/>
<reference evidence="2" key="1">
    <citation type="submission" date="2015-04" db="UniProtKB">
        <authorList>
            <consortium name="EnsemblPlants"/>
        </authorList>
    </citation>
    <scope>IDENTIFICATION</scope>
    <source>
        <strain evidence="2">SL10</strain>
    </source>
</reference>
<proteinExistence type="predicted"/>
<evidence type="ECO:0000313" key="3">
    <source>
        <dbReference type="Proteomes" id="UP000006591"/>
    </source>
</evidence>
<dbReference type="EnsemblPlants" id="ONIVA07G08290.1">
    <property type="protein sequence ID" value="ONIVA07G08290.1"/>
    <property type="gene ID" value="ONIVA07G08290"/>
</dbReference>